<dbReference type="InterPro" id="IPR016187">
    <property type="entry name" value="CTDL_fold"/>
</dbReference>
<comment type="caution">
    <text evidence="3">The sequence shown here is derived from an EMBL/GenBank/DDBJ whole genome shotgun (WGS) entry which is preliminary data.</text>
</comment>
<proteinExistence type="predicted"/>
<dbReference type="AlphaFoldDB" id="A0AAW9SQG1"/>
<dbReference type="RefSeq" id="WP_347168504.1">
    <property type="nucleotide sequence ID" value="NZ_JBDNCH010000004.1"/>
</dbReference>
<dbReference type="Proteomes" id="UP001428774">
    <property type="component" value="Unassembled WGS sequence"/>
</dbReference>
<evidence type="ECO:0000259" key="2">
    <source>
        <dbReference type="Pfam" id="PF03781"/>
    </source>
</evidence>
<reference evidence="3 4" key="1">
    <citation type="submission" date="2024-05" db="EMBL/GenBank/DDBJ databases">
        <title>Genome sequence of Ponticoccus litoralis KCCM 90028.</title>
        <authorList>
            <person name="Kim J.M."/>
            <person name="Lee J.K."/>
            <person name="Choi B.J."/>
            <person name="Bayburt H."/>
            <person name="Baek J.H."/>
            <person name="Jeon C.O."/>
        </authorList>
    </citation>
    <scope>NUCLEOTIDE SEQUENCE [LARGE SCALE GENOMIC DNA]</scope>
    <source>
        <strain evidence="3 4">KCCM 90028</strain>
    </source>
</reference>
<feature type="domain" description="Sulfatase-modifying factor enzyme-like" evidence="2">
    <location>
        <begin position="30"/>
        <end position="119"/>
    </location>
</feature>
<evidence type="ECO:0000313" key="3">
    <source>
        <dbReference type="EMBL" id="MEN9063424.1"/>
    </source>
</evidence>
<dbReference type="SUPFAM" id="SSF56436">
    <property type="entry name" value="C-type lectin-like"/>
    <property type="match status" value="1"/>
</dbReference>
<keyword evidence="4" id="KW-1185">Reference proteome</keyword>
<feature type="chain" id="PRO_5043925685" evidence="1">
    <location>
        <begin position="25"/>
        <end position="147"/>
    </location>
</feature>
<dbReference type="EMBL" id="JBDNCH010000004">
    <property type="protein sequence ID" value="MEN9063424.1"/>
    <property type="molecule type" value="Genomic_DNA"/>
</dbReference>
<sequence length="147" mass="16035">MKTLLLLPVLAVAGAMTLPEPRLAAPPFDQPDMVRVAAGQIAFRPFGSFSQNGKARNPRRSSLTVPGFEIMKFQVTGGQYVACVADGACEPARAVPPEAPQTGVNWNDASAFAAWYADRTEEPLAASDRGRVAIGRRRALWRQWRRV</sequence>
<dbReference type="Gene3D" id="3.90.1580.10">
    <property type="entry name" value="paralog of FGE (formylglycine-generating enzyme)"/>
    <property type="match status" value="1"/>
</dbReference>
<feature type="signal peptide" evidence="1">
    <location>
        <begin position="1"/>
        <end position="24"/>
    </location>
</feature>
<evidence type="ECO:0000313" key="4">
    <source>
        <dbReference type="Proteomes" id="UP001428774"/>
    </source>
</evidence>
<keyword evidence="1" id="KW-0732">Signal</keyword>
<dbReference type="InterPro" id="IPR042095">
    <property type="entry name" value="SUMF_sf"/>
</dbReference>
<organism evidence="3 4">
    <name type="scientific">Ponticoccus litoralis</name>
    <dbReference type="NCBI Taxonomy" id="422297"/>
    <lineage>
        <taxon>Bacteria</taxon>
        <taxon>Pseudomonadati</taxon>
        <taxon>Pseudomonadota</taxon>
        <taxon>Alphaproteobacteria</taxon>
        <taxon>Rhodobacterales</taxon>
        <taxon>Roseobacteraceae</taxon>
        <taxon>Ponticoccus</taxon>
    </lineage>
</organism>
<dbReference type="Pfam" id="PF03781">
    <property type="entry name" value="FGE-sulfatase"/>
    <property type="match status" value="1"/>
</dbReference>
<protein>
    <submittedName>
        <fullName evidence="3">SUMF1/EgtB/PvdO family nonheme iron enzyme</fullName>
    </submittedName>
</protein>
<dbReference type="InterPro" id="IPR005532">
    <property type="entry name" value="SUMF_dom"/>
</dbReference>
<accession>A0AAW9SQG1</accession>
<evidence type="ECO:0000256" key="1">
    <source>
        <dbReference type="SAM" id="SignalP"/>
    </source>
</evidence>
<name>A0AAW9SQG1_9RHOB</name>
<gene>
    <name evidence="3" type="ORF">ABFB10_22910</name>
</gene>